<dbReference type="AlphaFoldDB" id="A0A1J6I6L2"/>
<keyword evidence="3" id="KW-1185">Reference proteome</keyword>
<dbReference type="InterPro" id="IPR045517">
    <property type="entry name" value="Glyoxalase_8"/>
</dbReference>
<evidence type="ECO:0000259" key="1">
    <source>
        <dbReference type="Pfam" id="PF20066"/>
    </source>
</evidence>
<evidence type="ECO:0000313" key="2">
    <source>
        <dbReference type="EMBL" id="OIS94554.1"/>
    </source>
</evidence>
<dbReference type="OrthoDB" id="7350221at2"/>
<dbReference type="Pfam" id="PF20066">
    <property type="entry name" value="Glyoxalase_8"/>
    <property type="match status" value="1"/>
</dbReference>
<feature type="domain" description="Glyoxalase-related protein" evidence="1">
    <location>
        <begin position="11"/>
        <end position="151"/>
    </location>
</feature>
<dbReference type="RefSeq" id="WP_061347736.1">
    <property type="nucleotide sequence ID" value="NZ_JBCAUP010000010.1"/>
</dbReference>
<dbReference type="Proteomes" id="UP000182985">
    <property type="component" value="Unassembled WGS sequence"/>
</dbReference>
<comment type="caution">
    <text evidence="2">The sequence shown here is derived from an EMBL/GenBank/DDBJ whole genome shotgun (WGS) entry which is preliminary data.</text>
</comment>
<sequence length="154" mass="16798">MTTAIIAGTNNADFKHQARRLRQALSEEGITISHGKALDLVARQSGTRDWNTLAANDGKVAPAPVEDDTAPYRVGQRITGMFHTTPFDARIIAVEETIKPELWRITLQFDPAIDVAVSPNLSMRRRRYTIVVGTDGKSRRLTGSETGGVALNVG</sequence>
<evidence type="ECO:0000313" key="3">
    <source>
        <dbReference type="Proteomes" id="UP000182985"/>
    </source>
</evidence>
<accession>A0A1J6I6L2</accession>
<reference evidence="2 3" key="1">
    <citation type="submission" date="2016-10" db="EMBL/GenBank/DDBJ databases">
        <title>The Draft Genome Sequence of the Potato Rhizosphere Bacteria Ochrobactrum sp. IPA7.2.</title>
        <authorList>
            <person name="Gogoleva N.E."/>
            <person name="Khlopko Y.A."/>
            <person name="Burygin G.L."/>
            <person name="Plotnikov A.O."/>
        </authorList>
    </citation>
    <scope>NUCLEOTIDE SEQUENCE [LARGE SCALE GENOMIC DNA]</scope>
    <source>
        <strain evidence="2 3">IPA7.2</strain>
    </source>
</reference>
<protein>
    <recommendedName>
        <fullName evidence="1">Glyoxalase-related protein domain-containing protein</fullName>
    </recommendedName>
</protein>
<proteinExistence type="predicted"/>
<dbReference type="EMBL" id="MOEC01000004">
    <property type="protein sequence ID" value="OIS94554.1"/>
    <property type="molecule type" value="Genomic_DNA"/>
</dbReference>
<name>A0A1J6I6L2_9HYPH</name>
<organism evidence="2 3">
    <name type="scientific">Brucella cytisi</name>
    <dbReference type="NCBI Taxonomy" id="407152"/>
    <lineage>
        <taxon>Bacteria</taxon>
        <taxon>Pseudomonadati</taxon>
        <taxon>Pseudomonadota</taxon>
        <taxon>Alphaproteobacteria</taxon>
        <taxon>Hyphomicrobiales</taxon>
        <taxon>Brucellaceae</taxon>
        <taxon>Brucella/Ochrobactrum group</taxon>
        <taxon>Brucella</taxon>
    </lineage>
</organism>
<gene>
    <name evidence="2" type="ORF">BLA27_06350</name>
</gene>